<gene>
    <name evidence="1" type="ORF">KF707C_14400</name>
</gene>
<dbReference type="RefSeq" id="WP_003455063.1">
    <property type="nucleotide sequence ID" value="NZ_AJMR01000223.1"/>
</dbReference>
<keyword evidence="2" id="KW-1185">Reference proteome</keyword>
<sequence>MSQSSQSLSREARRLSINERVELVEDLLDSLDTPDATLDAQWGEEAEDRLDAYRRGELKALPLAEVLGKYLNN</sequence>
<dbReference type="EMBL" id="AP014862">
    <property type="protein sequence ID" value="BAU73128.1"/>
    <property type="molecule type" value="Genomic_DNA"/>
</dbReference>
<name>A0AAD1BZI6_METFU</name>
<protein>
    <recommendedName>
        <fullName evidence="3">Addiction module protein</fullName>
    </recommendedName>
</protein>
<dbReference type="Pfam" id="PF09720">
    <property type="entry name" value="Unstab_antitox"/>
    <property type="match status" value="1"/>
</dbReference>
<organism evidence="1 2">
    <name type="scientific">Metapseudomonas furukawaii</name>
    <name type="common">Pseudomonas furukawaii</name>
    <dbReference type="NCBI Taxonomy" id="1149133"/>
    <lineage>
        <taxon>Bacteria</taxon>
        <taxon>Pseudomonadati</taxon>
        <taxon>Pseudomonadota</taxon>
        <taxon>Gammaproteobacteria</taxon>
        <taxon>Pseudomonadales</taxon>
        <taxon>Pseudomonadaceae</taxon>
        <taxon>Metapseudomonas</taxon>
    </lineage>
</organism>
<dbReference type="InterPro" id="IPR013406">
    <property type="entry name" value="CHP02574_addiction_mod"/>
</dbReference>
<dbReference type="Proteomes" id="UP000218554">
    <property type="component" value="Chromosome"/>
</dbReference>
<dbReference type="NCBIfam" id="TIGR02574">
    <property type="entry name" value="stabl_TIGR02574"/>
    <property type="match status" value="1"/>
</dbReference>
<proteinExistence type="predicted"/>
<evidence type="ECO:0008006" key="3">
    <source>
        <dbReference type="Google" id="ProtNLM"/>
    </source>
</evidence>
<reference evidence="1 2" key="2">
    <citation type="journal article" date="2017" name="Int. J. Syst. Evol. Microbiol.">
        <title>Pseudomonas furukawaii sp. nov., a polychlorinated biphenyl-degrading bacterium isolated from biphenyl-contaminated soil in Japan.</title>
        <authorList>
            <person name="Kimura N."/>
            <person name="Watanabe T."/>
            <person name="Suenaga H."/>
            <person name="Fujihara H."/>
            <person name="Futagami T."/>
            <person name="Goto M."/>
            <person name="Hanada S."/>
            <person name="Hirose J."/>
        </authorList>
    </citation>
    <scope>NUCLEOTIDE SEQUENCE [LARGE SCALE GENOMIC DNA]</scope>
    <source>
        <strain evidence="2">DSM 10086 / NBRC 110670 / KF707</strain>
    </source>
</reference>
<evidence type="ECO:0000313" key="2">
    <source>
        <dbReference type="Proteomes" id="UP000218554"/>
    </source>
</evidence>
<accession>A0AAD1BZI6</accession>
<evidence type="ECO:0000313" key="1">
    <source>
        <dbReference type="EMBL" id="BAU73128.1"/>
    </source>
</evidence>
<dbReference type="AlphaFoldDB" id="A0AAD1BZI6"/>
<reference evidence="2" key="1">
    <citation type="submission" date="2015-05" db="EMBL/GenBank/DDBJ databases">
        <title>Draft genome sequencing of a biphenyl-degrading bacterium, Pseudomonas balearica KF707 (=NBRC110670).</title>
        <authorList>
            <person name="Kimura N."/>
            <person name="Hirose J."/>
            <person name="Watanabe T."/>
            <person name="Suenaga H."/>
            <person name="Fujihara H."/>
            <person name="Noguchi M."/>
            <person name="Hashimoto M."/>
            <person name="Shimodaira J."/>
            <person name="Tsuchikane K."/>
            <person name="Hosoyama A."/>
            <person name="Yamazoe A."/>
            <person name="Fujita N."/>
            <person name="Furukawa K."/>
        </authorList>
    </citation>
    <scope>NUCLEOTIDE SEQUENCE [LARGE SCALE GENOMIC DNA]</scope>
    <source>
        <strain evidence="2">DSM 10086 / NBRC 110670 / KF707</strain>
    </source>
</reference>
<dbReference type="KEGG" id="pfuw:KF707C_14400"/>